<dbReference type="Proteomes" id="UP000034020">
    <property type="component" value="Unassembled WGS sequence"/>
</dbReference>
<dbReference type="PANTHER" id="PTHR39189:SF1">
    <property type="entry name" value="UPF0173 METAL-DEPENDENT HYDROLASE YTKL"/>
    <property type="match status" value="1"/>
</dbReference>
<dbReference type="SUPFAM" id="SSF56281">
    <property type="entry name" value="Metallo-hydrolase/oxidoreductase"/>
    <property type="match status" value="1"/>
</dbReference>
<keyword evidence="1" id="KW-0378">Hydrolase</keyword>
<sequence>MVITYYGLSCFKVESGKLAIAFDPPSKDSDLKPPRFAADVVLSSHDHPRHSGLKELSGEPFLISGPGEYEAKGLMITGRSSFHDKSKGEKMGLNTIYAVEMENMRLCHLGDLGTSELDSETIESIGEVDILFIPTGGEDVLDSESAVKVVNLLEPKIVIPMHYSIPKTSIKGEKVDDFLKEMGEKGIKSEEKFTIKKKELPEEGTKIIVLEPAISL</sequence>
<dbReference type="EMBL" id="LCLL01000032">
    <property type="protein sequence ID" value="KKU15666.1"/>
    <property type="molecule type" value="Genomic_DNA"/>
</dbReference>
<proteinExistence type="predicted"/>
<reference evidence="1 2" key="1">
    <citation type="journal article" date="2015" name="Nature">
        <title>rRNA introns, odd ribosomes, and small enigmatic genomes across a large radiation of phyla.</title>
        <authorList>
            <person name="Brown C.T."/>
            <person name="Hug L.A."/>
            <person name="Thomas B.C."/>
            <person name="Sharon I."/>
            <person name="Castelle C.J."/>
            <person name="Singh A."/>
            <person name="Wilkins M.J."/>
            <person name="Williams K.H."/>
            <person name="Banfield J.F."/>
        </authorList>
    </citation>
    <scope>NUCLEOTIDE SEQUENCE [LARGE SCALE GENOMIC DNA]</scope>
</reference>
<evidence type="ECO:0000313" key="2">
    <source>
        <dbReference type="Proteomes" id="UP000034020"/>
    </source>
</evidence>
<comment type="caution">
    <text evidence="1">The sequence shown here is derived from an EMBL/GenBank/DDBJ whole genome shotgun (WGS) entry which is preliminary data.</text>
</comment>
<dbReference type="Pfam" id="PF13483">
    <property type="entry name" value="Lactamase_B_3"/>
    <property type="match status" value="1"/>
</dbReference>
<name>A0A0G1N4Z5_9BACT</name>
<organism evidence="1 2">
    <name type="scientific">Candidatus Giovannonibacteria bacterium GW2011_GWB1_45_9b</name>
    <dbReference type="NCBI Taxonomy" id="1618653"/>
    <lineage>
        <taxon>Bacteria</taxon>
        <taxon>Candidatus Giovannoniibacteriota</taxon>
    </lineage>
</organism>
<accession>A0A0G1N4Z5</accession>
<dbReference type="GO" id="GO:0016787">
    <property type="term" value="F:hydrolase activity"/>
    <property type="evidence" value="ECO:0007669"/>
    <property type="project" value="UniProtKB-KW"/>
</dbReference>
<protein>
    <submittedName>
        <fullName evidence="1">Zn-dependent hydrolase of the beta-lactamase fold-like protein</fullName>
    </submittedName>
</protein>
<dbReference type="Gene3D" id="3.60.15.10">
    <property type="entry name" value="Ribonuclease Z/Hydroxyacylglutathione hydrolase-like"/>
    <property type="match status" value="1"/>
</dbReference>
<dbReference type="InterPro" id="IPR036866">
    <property type="entry name" value="RibonucZ/Hydroxyglut_hydro"/>
</dbReference>
<dbReference type="AlphaFoldDB" id="A0A0G1N4Z5"/>
<evidence type="ECO:0000313" key="1">
    <source>
        <dbReference type="EMBL" id="KKU15666.1"/>
    </source>
</evidence>
<dbReference type="PANTHER" id="PTHR39189">
    <property type="entry name" value="UPF0173 METAL-DEPENDENT HYDROLASE YTKL"/>
    <property type="match status" value="1"/>
</dbReference>
<gene>
    <name evidence="1" type="ORF">UX24_C0032G0004</name>
</gene>